<feature type="region of interest" description="Disordered" evidence="4">
    <location>
        <begin position="1"/>
        <end position="24"/>
    </location>
</feature>
<dbReference type="Proteomes" id="UP001448858">
    <property type="component" value="Chromosome"/>
</dbReference>
<dbReference type="InterPro" id="IPR036291">
    <property type="entry name" value="NAD(P)-bd_dom_sf"/>
</dbReference>
<organism evidence="7 8">
    <name type="scientific">Arthrobacter citreus</name>
    <dbReference type="NCBI Taxonomy" id="1670"/>
    <lineage>
        <taxon>Bacteria</taxon>
        <taxon>Bacillati</taxon>
        <taxon>Actinomycetota</taxon>
        <taxon>Actinomycetes</taxon>
        <taxon>Micrococcales</taxon>
        <taxon>Micrococcaceae</taxon>
        <taxon>Arthrobacter</taxon>
    </lineage>
</organism>
<dbReference type="InterPro" id="IPR050984">
    <property type="entry name" value="Gfo/Idh/MocA_domain"/>
</dbReference>
<dbReference type="PANTHER" id="PTHR22604:SF105">
    <property type="entry name" value="TRANS-1,2-DIHYDROBENZENE-1,2-DIOL DEHYDROGENASE"/>
    <property type="match status" value="1"/>
</dbReference>
<evidence type="ECO:0000313" key="8">
    <source>
        <dbReference type="Proteomes" id="UP001448858"/>
    </source>
</evidence>
<evidence type="ECO:0000256" key="3">
    <source>
        <dbReference type="ARBA" id="ARBA00023027"/>
    </source>
</evidence>
<evidence type="ECO:0000313" key="7">
    <source>
        <dbReference type="EMBL" id="WZP17020.1"/>
    </source>
</evidence>
<evidence type="ECO:0000256" key="4">
    <source>
        <dbReference type="SAM" id="MobiDB-lite"/>
    </source>
</evidence>
<dbReference type="EMBL" id="CP151657">
    <property type="protein sequence ID" value="WZP17020.1"/>
    <property type="molecule type" value="Genomic_DNA"/>
</dbReference>
<keyword evidence="3" id="KW-0520">NAD</keyword>
<dbReference type="InterPro" id="IPR055170">
    <property type="entry name" value="GFO_IDH_MocA-like_dom"/>
</dbReference>
<protein>
    <submittedName>
        <fullName evidence="7">Gfo/Idh/MocA family oxidoreductase</fullName>
    </submittedName>
</protein>
<keyword evidence="8" id="KW-1185">Reference proteome</keyword>
<dbReference type="RefSeq" id="WP_342024616.1">
    <property type="nucleotide sequence ID" value="NZ_CP151657.1"/>
</dbReference>
<accession>A0ABZ2ZZ80</accession>
<dbReference type="Gene3D" id="3.30.360.10">
    <property type="entry name" value="Dihydrodipicolinate Reductase, domain 2"/>
    <property type="match status" value="1"/>
</dbReference>
<feature type="domain" description="Gfo/Idh/MocA-like oxidoreductase N-terminal" evidence="5">
    <location>
        <begin position="32"/>
        <end position="153"/>
    </location>
</feature>
<comment type="similarity">
    <text evidence="1">Belongs to the Gfo/Idh/MocA family.</text>
</comment>
<dbReference type="InterPro" id="IPR000683">
    <property type="entry name" value="Gfo/Idh/MocA-like_OxRdtase_N"/>
</dbReference>
<keyword evidence="2" id="KW-0560">Oxidoreductase</keyword>
<dbReference type="SUPFAM" id="SSF55347">
    <property type="entry name" value="Glyceraldehyde-3-phosphate dehydrogenase-like, C-terminal domain"/>
    <property type="match status" value="1"/>
</dbReference>
<gene>
    <name evidence="7" type="ORF">AAE021_05525</name>
</gene>
<dbReference type="Gene3D" id="3.40.50.720">
    <property type="entry name" value="NAD(P)-binding Rossmann-like Domain"/>
    <property type="match status" value="1"/>
</dbReference>
<dbReference type="SUPFAM" id="SSF51735">
    <property type="entry name" value="NAD(P)-binding Rossmann-fold domains"/>
    <property type="match status" value="1"/>
</dbReference>
<proteinExistence type="inferred from homology"/>
<evidence type="ECO:0000256" key="2">
    <source>
        <dbReference type="ARBA" id="ARBA00023002"/>
    </source>
</evidence>
<reference evidence="7 8" key="1">
    <citation type="submission" date="2024-04" db="EMBL/GenBank/DDBJ databases">
        <title>Arthrobacter sp. from Plains bison fecal sample.</title>
        <authorList>
            <person name="Ruzzini A."/>
        </authorList>
    </citation>
    <scope>NUCLEOTIDE SEQUENCE [LARGE SCALE GENOMIC DNA]</scope>
    <source>
        <strain evidence="7 8">EINP1</strain>
    </source>
</reference>
<sequence length="362" mass="38203">MTLTTEQRHFVRPPCAEEGAPSPLASTGRPLNWGVVATGGIAGKVTGDIALLEDSVLYAVSSRSAAKASGFAERFGFASSYSDSDGVSGFEAMFADPAVDVVYITTPHAQHYDVAKSALEHGKHVLCEKPFTVSAAEAAELIDLARARNLFLMEALWTRFLPSTNRAWDILASGELGTPSWVQADLGFTAPSDPASRLWDPAAGGGALLDLSVYTLTWAFGALGFPDGVTAAGVLNDSGVDIQNALTLRYDDGRHAQLSSSLAASGPGSATIACSGGWLRTGGGHLPNPTELHVHGPEGERVETFDPAGAGYTYQLREVTRCIQQGLTESPTMPLADTLRTMELLDGVRAQLGLRYANDARH</sequence>
<dbReference type="Pfam" id="PF22725">
    <property type="entry name" value="GFO_IDH_MocA_C3"/>
    <property type="match status" value="1"/>
</dbReference>
<evidence type="ECO:0000256" key="1">
    <source>
        <dbReference type="ARBA" id="ARBA00010928"/>
    </source>
</evidence>
<name>A0ABZ2ZZ80_9MICC</name>
<feature type="domain" description="GFO/IDH/MocA-like oxidoreductase" evidence="6">
    <location>
        <begin position="166"/>
        <end position="280"/>
    </location>
</feature>
<dbReference type="PANTHER" id="PTHR22604">
    <property type="entry name" value="OXIDOREDUCTASES"/>
    <property type="match status" value="1"/>
</dbReference>
<evidence type="ECO:0000259" key="5">
    <source>
        <dbReference type="Pfam" id="PF01408"/>
    </source>
</evidence>
<dbReference type="Pfam" id="PF01408">
    <property type="entry name" value="GFO_IDH_MocA"/>
    <property type="match status" value="1"/>
</dbReference>
<evidence type="ECO:0000259" key="6">
    <source>
        <dbReference type="Pfam" id="PF22725"/>
    </source>
</evidence>